<dbReference type="EMBL" id="JANURN010000002">
    <property type="protein sequence ID" value="MDL0081621.1"/>
    <property type="molecule type" value="Genomic_DNA"/>
</dbReference>
<keyword evidence="2" id="KW-1185">Reference proteome</keyword>
<protein>
    <submittedName>
        <fullName evidence="1">Uncharacterized protein</fullName>
    </submittedName>
</protein>
<name>A0ACC6FQT1_9HELI</name>
<dbReference type="Proteomes" id="UP001173802">
    <property type="component" value="Unassembled WGS sequence"/>
</dbReference>
<sequence>MLILANSIPYDLPRCAYGLGYTTSAKWILGLGFWLWYNAATNPT</sequence>
<reference evidence="1 2" key="1">
    <citation type="journal article" date="2023" name="Microorganisms">
        <title>Isolation and Genomic Characteristics of Cat-Borne Campylobacter felis sp. nov. and Sheep-Borne Campylobacter ovis sp. nov.</title>
        <authorList>
            <person name="Wang H."/>
            <person name="Li Y."/>
            <person name="Gu Y."/>
            <person name="Zhou G."/>
            <person name="Chen X."/>
            <person name="Zhang X."/>
            <person name="Shao Z."/>
            <person name="Zhang J."/>
            <person name="Zhang M."/>
        </authorList>
    </citation>
    <scope>NUCLEOTIDE SEQUENCE [LARGE SCALE GENOMIC DNA]</scope>
    <source>
        <strain evidence="1 2">XJK30-2</strain>
    </source>
</reference>
<evidence type="ECO:0000313" key="2">
    <source>
        <dbReference type="Proteomes" id="UP001173802"/>
    </source>
</evidence>
<gene>
    <name evidence="1" type="ORF">NYG90_02840</name>
</gene>
<proteinExistence type="predicted"/>
<evidence type="ECO:0000313" key="1">
    <source>
        <dbReference type="EMBL" id="MDL0081621.1"/>
    </source>
</evidence>
<accession>A0ACC6FQT1</accession>
<comment type="caution">
    <text evidence="1">The sequence shown here is derived from an EMBL/GenBank/DDBJ whole genome shotgun (WGS) entry which is preliminary data.</text>
</comment>
<organism evidence="1 2">
    <name type="scientific">Helicobacter zhangjianzhongii</name>
    <dbReference type="NCBI Taxonomy" id="2974574"/>
    <lineage>
        <taxon>Bacteria</taxon>
        <taxon>Pseudomonadati</taxon>
        <taxon>Campylobacterota</taxon>
        <taxon>Epsilonproteobacteria</taxon>
        <taxon>Campylobacterales</taxon>
        <taxon>Helicobacteraceae</taxon>
        <taxon>Helicobacter</taxon>
    </lineage>
</organism>